<evidence type="ECO:0000313" key="2">
    <source>
        <dbReference type="EMBL" id="GFO22260.1"/>
    </source>
</evidence>
<dbReference type="Proteomes" id="UP000735302">
    <property type="component" value="Unassembled WGS sequence"/>
</dbReference>
<evidence type="ECO:0000313" key="3">
    <source>
        <dbReference type="Proteomes" id="UP000735302"/>
    </source>
</evidence>
<evidence type="ECO:0000256" key="1">
    <source>
        <dbReference type="SAM" id="MobiDB-lite"/>
    </source>
</evidence>
<sequence length="89" mass="10448">MGLTSELIRIDQELSLKEQSLLDFVEREKAEIRARQKMEREDRMAEREREERERERRTKIELARIAAEAGIAKTPKPKDEPQSTAKALL</sequence>
<accession>A0AAV4BT28</accession>
<gene>
    <name evidence="2" type="ORF">PoB_004876500</name>
</gene>
<reference evidence="2 3" key="1">
    <citation type="journal article" date="2021" name="Elife">
        <title>Chloroplast acquisition without the gene transfer in kleptoplastic sea slugs, Plakobranchus ocellatus.</title>
        <authorList>
            <person name="Maeda T."/>
            <person name="Takahashi S."/>
            <person name="Yoshida T."/>
            <person name="Shimamura S."/>
            <person name="Takaki Y."/>
            <person name="Nagai Y."/>
            <person name="Toyoda A."/>
            <person name="Suzuki Y."/>
            <person name="Arimoto A."/>
            <person name="Ishii H."/>
            <person name="Satoh N."/>
            <person name="Nishiyama T."/>
            <person name="Hasebe M."/>
            <person name="Maruyama T."/>
            <person name="Minagawa J."/>
            <person name="Obokata J."/>
            <person name="Shigenobu S."/>
        </authorList>
    </citation>
    <scope>NUCLEOTIDE SEQUENCE [LARGE SCALE GENOMIC DNA]</scope>
</reference>
<dbReference type="AlphaFoldDB" id="A0AAV4BT28"/>
<feature type="region of interest" description="Disordered" evidence="1">
    <location>
        <begin position="35"/>
        <end position="56"/>
    </location>
</feature>
<organism evidence="2 3">
    <name type="scientific">Plakobranchus ocellatus</name>
    <dbReference type="NCBI Taxonomy" id="259542"/>
    <lineage>
        <taxon>Eukaryota</taxon>
        <taxon>Metazoa</taxon>
        <taxon>Spiralia</taxon>
        <taxon>Lophotrochozoa</taxon>
        <taxon>Mollusca</taxon>
        <taxon>Gastropoda</taxon>
        <taxon>Heterobranchia</taxon>
        <taxon>Euthyneura</taxon>
        <taxon>Panpulmonata</taxon>
        <taxon>Sacoglossa</taxon>
        <taxon>Placobranchoidea</taxon>
        <taxon>Plakobranchidae</taxon>
        <taxon>Plakobranchus</taxon>
    </lineage>
</organism>
<keyword evidence="3" id="KW-1185">Reference proteome</keyword>
<dbReference type="EMBL" id="BLXT01005348">
    <property type="protein sequence ID" value="GFO22260.1"/>
    <property type="molecule type" value="Genomic_DNA"/>
</dbReference>
<comment type="caution">
    <text evidence="2">The sequence shown here is derived from an EMBL/GenBank/DDBJ whole genome shotgun (WGS) entry which is preliminary data.</text>
</comment>
<protein>
    <submittedName>
        <fullName evidence="2">Uncharacterized protein</fullName>
    </submittedName>
</protein>
<name>A0AAV4BT28_9GAST</name>
<proteinExistence type="predicted"/>
<feature type="region of interest" description="Disordered" evidence="1">
    <location>
        <begin position="68"/>
        <end position="89"/>
    </location>
</feature>